<dbReference type="SUPFAM" id="SSF51735">
    <property type="entry name" value="NAD(P)-binding Rossmann-fold domains"/>
    <property type="match status" value="1"/>
</dbReference>
<dbReference type="Gene3D" id="3.30.360.10">
    <property type="entry name" value="Dihydrodipicolinate Reductase, domain 2"/>
    <property type="match status" value="1"/>
</dbReference>
<dbReference type="EMBL" id="CP117811">
    <property type="protein sequence ID" value="WDE97274.1"/>
    <property type="molecule type" value="Genomic_DNA"/>
</dbReference>
<dbReference type="InterPro" id="IPR000683">
    <property type="entry name" value="Gfo/Idh/MocA-like_OxRdtase_N"/>
</dbReference>
<dbReference type="RefSeq" id="WP_274151560.1">
    <property type="nucleotide sequence ID" value="NZ_CP117811.1"/>
</dbReference>
<sequence>MLKIAIIGVSGYGKIIYDLCKNSEKTKDVKVTAAVIRTPSKCPDVYEEIIESGGQVFSDAESMFSSMKGQLDLVCIPTGIETHASLSIAAMEAGAHVMVEKPAAGTVEEVDTMMEASKRTGKIVAVGFQDIYRNDIQEIKKKLLTKEWGEVKSVSVLGSWPRPKMYYRRNNWAGRLKSGDSMIFDSPANNALAHYMNLGLYLVGENFKSSASIATIDAESFRAYQIETFDTLICRAKTNSGIQFHYTVTHASAENFEPIVSIKTDKYKIVLACDSNKVYDLENNLITELEHNDTWTGRNNIIPAVVDKINGHNSFICDLSIARSHTLFINRLHSQNSSREFSPELVYETVIENNEHLVVKGLLPALKEASSKGALFSEIGYKFN</sequence>
<protein>
    <submittedName>
        <fullName evidence="2">Gfo/Idh/MocA family oxidoreductase</fullName>
    </submittedName>
</protein>
<dbReference type="PANTHER" id="PTHR43249">
    <property type="entry name" value="UDP-N-ACETYL-2-AMINO-2-DEOXY-D-GLUCURONATE OXIDASE"/>
    <property type="match status" value="1"/>
</dbReference>
<dbReference type="InterPro" id="IPR052515">
    <property type="entry name" value="Gfo/Idh/MocA_Oxidoreductase"/>
</dbReference>
<accession>A0ABY7VVH0</accession>
<dbReference type="PANTHER" id="PTHR43249:SF1">
    <property type="entry name" value="D-GLUCOSIDE 3-DEHYDROGENASE"/>
    <property type="match status" value="1"/>
</dbReference>
<dbReference type="SUPFAM" id="SSF55347">
    <property type="entry name" value="Glyceraldehyde-3-phosphate dehydrogenase-like, C-terminal domain"/>
    <property type="match status" value="1"/>
</dbReference>
<keyword evidence="3" id="KW-1185">Reference proteome</keyword>
<dbReference type="Pfam" id="PF01408">
    <property type="entry name" value="GFO_IDH_MocA"/>
    <property type="match status" value="1"/>
</dbReference>
<dbReference type="Gene3D" id="3.40.50.720">
    <property type="entry name" value="NAD(P)-binding Rossmann-like Domain"/>
    <property type="match status" value="1"/>
</dbReference>
<proteinExistence type="predicted"/>
<reference evidence="2 3" key="1">
    <citation type="submission" date="2023-02" db="EMBL/GenBank/DDBJ databases">
        <title>Genome sequence of Lentisphaera profundi SAORIC-696.</title>
        <authorList>
            <person name="Kim e."/>
            <person name="Cho J.-C."/>
            <person name="Choi A."/>
            <person name="Kang I."/>
        </authorList>
    </citation>
    <scope>NUCLEOTIDE SEQUENCE [LARGE SCALE GENOMIC DNA]</scope>
    <source>
        <strain evidence="2 3">SAORIC-696</strain>
    </source>
</reference>
<gene>
    <name evidence="2" type="ORF">PQO03_04825</name>
</gene>
<dbReference type="InterPro" id="IPR036291">
    <property type="entry name" value="NAD(P)-bd_dom_sf"/>
</dbReference>
<evidence type="ECO:0000313" key="2">
    <source>
        <dbReference type="EMBL" id="WDE97274.1"/>
    </source>
</evidence>
<feature type="domain" description="Gfo/Idh/MocA-like oxidoreductase N-terminal" evidence="1">
    <location>
        <begin position="3"/>
        <end position="128"/>
    </location>
</feature>
<evidence type="ECO:0000313" key="3">
    <source>
        <dbReference type="Proteomes" id="UP001214250"/>
    </source>
</evidence>
<evidence type="ECO:0000259" key="1">
    <source>
        <dbReference type="Pfam" id="PF01408"/>
    </source>
</evidence>
<organism evidence="2 3">
    <name type="scientific">Lentisphaera profundi</name>
    <dbReference type="NCBI Taxonomy" id="1658616"/>
    <lineage>
        <taxon>Bacteria</taxon>
        <taxon>Pseudomonadati</taxon>
        <taxon>Lentisphaerota</taxon>
        <taxon>Lentisphaeria</taxon>
        <taxon>Lentisphaerales</taxon>
        <taxon>Lentisphaeraceae</taxon>
        <taxon>Lentisphaera</taxon>
    </lineage>
</organism>
<name>A0ABY7VVH0_9BACT</name>
<dbReference type="Proteomes" id="UP001214250">
    <property type="component" value="Chromosome 1"/>
</dbReference>